<feature type="transmembrane region" description="Helical" evidence="1">
    <location>
        <begin position="150"/>
        <end position="174"/>
    </location>
</feature>
<feature type="transmembrane region" description="Helical" evidence="1">
    <location>
        <begin position="27"/>
        <end position="47"/>
    </location>
</feature>
<proteinExistence type="predicted"/>
<keyword evidence="4" id="KW-1185">Reference proteome</keyword>
<dbReference type="Proteomes" id="UP000037247">
    <property type="component" value="Unassembled WGS sequence"/>
</dbReference>
<feature type="domain" description="Potassium channel" evidence="2">
    <location>
        <begin position="96"/>
        <end position="170"/>
    </location>
</feature>
<keyword evidence="1" id="KW-1133">Transmembrane helix</keyword>
<dbReference type="Gene3D" id="1.10.287.70">
    <property type="match status" value="1"/>
</dbReference>
<feature type="transmembrane region" description="Helical" evidence="1">
    <location>
        <begin position="53"/>
        <end position="71"/>
    </location>
</feature>
<evidence type="ECO:0000313" key="3">
    <source>
        <dbReference type="EMBL" id="KNA89894.1"/>
    </source>
</evidence>
<organism evidence="3 4">
    <name type="scientific">Gordonia jacobaea</name>
    <dbReference type="NCBI Taxonomy" id="122202"/>
    <lineage>
        <taxon>Bacteria</taxon>
        <taxon>Bacillati</taxon>
        <taxon>Actinomycetota</taxon>
        <taxon>Actinomycetes</taxon>
        <taxon>Mycobacteriales</taxon>
        <taxon>Gordoniaceae</taxon>
        <taxon>Gordonia</taxon>
    </lineage>
</organism>
<evidence type="ECO:0000256" key="1">
    <source>
        <dbReference type="SAM" id="Phobius"/>
    </source>
</evidence>
<evidence type="ECO:0000313" key="4">
    <source>
        <dbReference type="Proteomes" id="UP000037247"/>
    </source>
</evidence>
<dbReference type="InterPro" id="IPR013099">
    <property type="entry name" value="K_chnl_dom"/>
</dbReference>
<dbReference type="Pfam" id="PF07885">
    <property type="entry name" value="Ion_trans_2"/>
    <property type="match status" value="1"/>
</dbReference>
<keyword evidence="1" id="KW-0812">Transmembrane</keyword>
<name>A0ABR5I8A8_9ACTN</name>
<reference evidence="3 4" key="1">
    <citation type="submission" date="2015-05" db="EMBL/GenBank/DDBJ databases">
        <title>Draft genome sequence of the bacterium Gordonia jacobaea a new member of the Gordonia genus.</title>
        <authorList>
            <person name="Jimenez-Galisteo G."/>
            <person name="Dominguez A."/>
            <person name="Munoz E."/>
            <person name="Vinas M."/>
        </authorList>
    </citation>
    <scope>NUCLEOTIDE SEQUENCE [LARGE SCALE GENOMIC DNA]</scope>
    <source>
        <strain evidence="4">mv1</strain>
    </source>
</reference>
<dbReference type="EMBL" id="LDTZ01000021">
    <property type="protein sequence ID" value="KNA89894.1"/>
    <property type="molecule type" value="Genomic_DNA"/>
</dbReference>
<feature type="transmembrane region" description="Helical" evidence="1">
    <location>
        <begin position="125"/>
        <end position="143"/>
    </location>
</feature>
<sequence length="181" mass="19270">MWTVSASGKSPSSGGNSAISGPRLASALLRPALAGLVLLVGYFLLPINQDNDAKFIGLVVGALLLTAFCGWEIRHFIRSPYPVATAVEMIAALATFYIVAFATTYFLLSEYGTDSFNLRLTRVDALYFSLTVFTTTGFGDIAAASQPARIFVSIQMASSFALIGLGIRLVTLLVSSKRSSD</sequence>
<dbReference type="RefSeq" id="WP_049700343.1">
    <property type="nucleotide sequence ID" value="NZ_CBDRLS010000002.1"/>
</dbReference>
<protein>
    <submittedName>
        <fullName evidence="3">Ion transporter</fullName>
    </submittedName>
</protein>
<keyword evidence="1" id="KW-0472">Membrane</keyword>
<evidence type="ECO:0000259" key="2">
    <source>
        <dbReference type="Pfam" id="PF07885"/>
    </source>
</evidence>
<gene>
    <name evidence="3" type="ORF">ABW18_17835</name>
</gene>
<accession>A0ABR5I8A8</accession>
<dbReference type="SUPFAM" id="SSF81324">
    <property type="entry name" value="Voltage-gated potassium channels"/>
    <property type="match status" value="1"/>
</dbReference>
<feature type="transmembrane region" description="Helical" evidence="1">
    <location>
        <begin position="83"/>
        <end position="105"/>
    </location>
</feature>
<comment type="caution">
    <text evidence="3">The sequence shown here is derived from an EMBL/GenBank/DDBJ whole genome shotgun (WGS) entry which is preliminary data.</text>
</comment>